<organism evidence="2 3">
    <name type="scientific">Alternaria dauci</name>
    <dbReference type="NCBI Taxonomy" id="48095"/>
    <lineage>
        <taxon>Eukaryota</taxon>
        <taxon>Fungi</taxon>
        <taxon>Dikarya</taxon>
        <taxon>Ascomycota</taxon>
        <taxon>Pezizomycotina</taxon>
        <taxon>Dothideomycetes</taxon>
        <taxon>Pleosporomycetidae</taxon>
        <taxon>Pleosporales</taxon>
        <taxon>Pleosporineae</taxon>
        <taxon>Pleosporaceae</taxon>
        <taxon>Alternaria</taxon>
        <taxon>Alternaria sect. Porri</taxon>
    </lineage>
</organism>
<gene>
    <name evidence="2" type="ORF">ACET3X_006099</name>
</gene>
<dbReference type="PANTHER" id="PTHR33594:SF1">
    <property type="entry name" value="HD_PDEASE DOMAIN-CONTAINING PROTEIN"/>
    <property type="match status" value="1"/>
</dbReference>
<dbReference type="EMBL" id="JBHGVX010000005">
    <property type="protein sequence ID" value="KAL1795875.1"/>
    <property type="molecule type" value="Genomic_DNA"/>
</dbReference>
<protein>
    <recommendedName>
        <fullName evidence="4">HD/PDEase domain-containing protein</fullName>
    </recommendedName>
</protein>
<dbReference type="Gene3D" id="1.10.472.50">
    <property type="entry name" value="HD-domain/PDEase-like"/>
    <property type="match status" value="1"/>
</dbReference>
<comment type="caution">
    <text evidence="2">The sequence shown here is derived from an EMBL/GenBank/DDBJ whole genome shotgun (WGS) entry which is preliminary data.</text>
</comment>
<keyword evidence="3" id="KW-1185">Reference proteome</keyword>
<feature type="compositionally biased region" description="Polar residues" evidence="1">
    <location>
        <begin position="25"/>
        <end position="59"/>
    </location>
</feature>
<name>A0ABR3UIQ3_9PLEO</name>
<sequence length="319" mass="36082">MSQDKTKTSNTDKVFESIHRRLSSFGESSKTAKSPSETMSSVADQLGSSHGSTPLSSVKSDTKRRNDERDTRLISLDKLMDGTTVADKDRHWFEKINMAVRDKMNSSTYDPSHDYEHIQRVVINAHRLWHAEKDRDVFRNVDPLVVYVAAMVHDVEDRKYLSDELVEMKTDEAIQEQQRVCIESFIRKAAPECPPSIWGPASHVASLVSLTYETRNPAMIAQQCVAYPALQIVQDGDRLDGLGAVGVVRGAVYGPATQPRGTGTVRRVVHIVDERHARYVEMMKTRAGKKEAAKRWEAMKQIRDQIVQQANCEDVLEWI</sequence>
<dbReference type="CDD" id="cd00077">
    <property type="entry name" value="HDc"/>
    <property type="match status" value="1"/>
</dbReference>
<feature type="region of interest" description="Disordered" evidence="1">
    <location>
        <begin position="1"/>
        <end position="69"/>
    </location>
</feature>
<dbReference type="GeneID" id="96086421"/>
<dbReference type="SUPFAM" id="SSF109604">
    <property type="entry name" value="HD-domain/PDEase-like"/>
    <property type="match status" value="1"/>
</dbReference>
<dbReference type="Proteomes" id="UP001578633">
    <property type="component" value="Chromosome 5"/>
</dbReference>
<evidence type="ECO:0000313" key="2">
    <source>
        <dbReference type="EMBL" id="KAL1795875.1"/>
    </source>
</evidence>
<feature type="compositionally biased region" description="Basic and acidic residues" evidence="1">
    <location>
        <begin position="60"/>
        <end position="69"/>
    </location>
</feature>
<reference evidence="2 3" key="1">
    <citation type="submission" date="2024-09" db="EMBL/GenBank/DDBJ databases">
        <title>T2T genomes of carrot and Alternaria dauci and their utility for understanding host-pathogen interaction during carrot leaf blight disease.</title>
        <authorList>
            <person name="Liu W."/>
            <person name="Xu S."/>
            <person name="Ou C."/>
            <person name="Liu X."/>
            <person name="Zhuang F."/>
            <person name="Deng X.W."/>
        </authorList>
    </citation>
    <scope>NUCLEOTIDE SEQUENCE [LARGE SCALE GENOMIC DNA]</scope>
    <source>
        <strain evidence="2 3">A2016</strain>
    </source>
</reference>
<proteinExistence type="predicted"/>
<evidence type="ECO:0000256" key="1">
    <source>
        <dbReference type="SAM" id="MobiDB-lite"/>
    </source>
</evidence>
<evidence type="ECO:0000313" key="3">
    <source>
        <dbReference type="Proteomes" id="UP001578633"/>
    </source>
</evidence>
<dbReference type="Gene3D" id="1.20.58.1910">
    <property type="match status" value="1"/>
</dbReference>
<accession>A0ABR3UIQ3</accession>
<dbReference type="InterPro" id="IPR003607">
    <property type="entry name" value="HD/PDEase_dom"/>
</dbReference>
<evidence type="ECO:0008006" key="4">
    <source>
        <dbReference type="Google" id="ProtNLM"/>
    </source>
</evidence>
<dbReference type="PANTHER" id="PTHR33594">
    <property type="entry name" value="SUPERFAMILY HYDROLASE, PUTATIVE (AFU_ORTHOLOGUE AFUA_1G03035)-RELATED"/>
    <property type="match status" value="1"/>
</dbReference>
<dbReference type="RefSeq" id="XP_069306459.1">
    <property type="nucleotide sequence ID" value="XM_069452273.1"/>
</dbReference>